<sequence length="118" mass="12942">MGGKTKILDPKQLQAIFLESRRFEQKAGVSLQNIQTQLGKWNDPTHPISLSDKREIAVKDALSRVSNGIASLKQTMESTSEFIDGKLLLAAQLAQEDLGFAGSSDKAKGIPYDLKLKK</sequence>
<keyword evidence="2" id="KW-1185">Reference proteome</keyword>
<dbReference type="AlphaFoldDB" id="A0A3D9HTH8"/>
<gene>
    <name evidence="1" type="ORF">DFP95_13017</name>
</gene>
<evidence type="ECO:0000313" key="1">
    <source>
        <dbReference type="EMBL" id="RED52813.1"/>
    </source>
</evidence>
<organism evidence="1 2">
    <name type="scientific">Cohnella lupini</name>
    <dbReference type="NCBI Taxonomy" id="1294267"/>
    <lineage>
        <taxon>Bacteria</taxon>
        <taxon>Bacillati</taxon>
        <taxon>Bacillota</taxon>
        <taxon>Bacilli</taxon>
        <taxon>Bacillales</taxon>
        <taxon>Paenibacillaceae</taxon>
        <taxon>Cohnella</taxon>
    </lineage>
</organism>
<dbReference type="Proteomes" id="UP000256869">
    <property type="component" value="Unassembled WGS sequence"/>
</dbReference>
<comment type="caution">
    <text evidence="1">The sequence shown here is derived from an EMBL/GenBank/DDBJ whole genome shotgun (WGS) entry which is preliminary data.</text>
</comment>
<proteinExistence type="predicted"/>
<evidence type="ECO:0000313" key="2">
    <source>
        <dbReference type="Proteomes" id="UP000256869"/>
    </source>
</evidence>
<reference evidence="1 2" key="1">
    <citation type="submission" date="2018-07" db="EMBL/GenBank/DDBJ databases">
        <title>Genomic Encyclopedia of Type Strains, Phase III (KMG-III): the genomes of soil and plant-associated and newly described type strains.</title>
        <authorList>
            <person name="Whitman W."/>
        </authorList>
    </citation>
    <scope>NUCLEOTIDE SEQUENCE [LARGE SCALE GENOMIC DNA]</scope>
    <source>
        <strain evidence="1 2">CECT 8236</strain>
    </source>
</reference>
<dbReference type="OrthoDB" id="2663004at2"/>
<name>A0A3D9HTH8_9BACL</name>
<dbReference type="RefSeq" id="WP_115995635.1">
    <property type="nucleotide sequence ID" value="NZ_QRDY01000030.1"/>
</dbReference>
<protein>
    <submittedName>
        <fullName evidence="1">Uncharacterized protein</fullName>
    </submittedName>
</protein>
<accession>A0A3D9HTH8</accession>
<dbReference type="EMBL" id="QRDY01000030">
    <property type="protein sequence ID" value="RED52813.1"/>
    <property type="molecule type" value="Genomic_DNA"/>
</dbReference>